<dbReference type="GO" id="GO:0006298">
    <property type="term" value="P:mismatch repair"/>
    <property type="evidence" value="ECO:0007669"/>
    <property type="project" value="TreeGrafter"/>
</dbReference>
<protein>
    <submittedName>
        <fullName evidence="4">Site-specific DNA methyltransferase</fullName>
    </submittedName>
</protein>
<dbReference type="InterPro" id="IPR029063">
    <property type="entry name" value="SAM-dependent_MTases_sf"/>
</dbReference>
<dbReference type="SUPFAM" id="SSF53335">
    <property type="entry name" value="S-adenosyl-L-methionine-dependent methyltransferases"/>
    <property type="match status" value="1"/>
</dbReference>
<dbReference type="PRINTS" id="PR00505">
    <property type="entry name" value="D12N6MTFRASE"/>
</dbReference>
<dbReference type="EMBL" id="KY229235">
    <property type="protein sequence ID" value="AQQ75486.1"/>
    <property type="molecule type" value="Genomic_DNA"/>
</dbReference>
<dbReference type="GO" id="GO:0043565">
    <property type="term" value="F:sequence-specific DNA binding"/>
    <property type="evidence" value="ECO:0007669"/>
    <property type="project" value="TreeGrafter"/>
</dbReference>
<dbReference type="InterPro" id="IPR012327">
    <property type="entry name" value="MeTrfase_D12"/>
</dbReference>
<dbReference type="Pfam" id="PF02086">
    <property type="entry name" value="MethyltransfD12"/>
    <property type="match status" value="1"/>
</dbReference>
<evidence type="ECO:0000256" key="3">
    <source>
        <dbReference type="ARBA" id="ARBA00022691"/>
    </source>
</evidence>
<sequence length="273" mass="33220">MRLYICRYIGGLWYALWGKNLYQYFPEHYVFVDLFSGLGQVTLNKKRSKLEVINDIDDNIYNLFLVLRNNFQEFEHKFRYLIYSRKQFEEYMKQYKKDRLTSLEPVERAIAFFYLLNTTMTTLDSGFRRAVTRGTRFLTCFSDKVLERLELVRRRLKGVLIERLDFRDCIKKYDSPSTFFFCDPPFMVKRRLYEFDMTKEDHYELAEFLSNIEGKFLLIHVENEDFYDVYGQFNILAKMKKQKAMEVKAKNREFQTYVLIGNYKIEESLKKWL</sequence>
<evidence type="ECO:0000313" key="4">
    <source>
        <dbReference type="EMBL" id="AQQ75486.1"/>
    </source>
</evidence>
<dbReference type="GO" id="GO:1904047">
    <property type="term" value="F:S-adenosyl-L-methionine binding"/>
    <property type="evidence" value="ECO:0007669"/>
    <property type="project" value="TreeGrafter"/>
</dbReference>
<keyword evidence="2 4" id="KW-0808">Transferase</keyword>
<dbReference type="PANTHER" id="PTHR30481:SF4">
    <property type="entry name" value="SITE-SPECIFIC DNA-METHYLTRANSFERASE (ADENINE-SPECIFIC)"/>
    <property type="match status" value="1"/>
</dbReference>
<keyword evidence="1 4" id="KW-0489">Methyltransferase</keyword>
<keyword evidence="3" id="KW-0949">S-adenosyl-L-methionine</keyword>
<reference evidence="4" key="1">
    <citation type="journal article" date="2017" name="MBio">
        <title>Viruses in the Oceanic Basement.</title>
        <authorList>
            <person name="Nigro O.D."/>
            <person name="Jungbluth S.P."/>
            <person name="Steward G.F."/>
            <person name="Rappe M.S."/>
        </authorList>
    </citation>
    <scope>NUCLEOTIDE SEQUENCE</scope>
    <source>
        <strain evidence="4">JdFR1000234</strain>
    </source>
</reference>
<organism evidence="4">
    <name type="scientific">uncultured archaeal virus</name>
    <dbReference type="NCBI Taxonomy" id="1960247"/>
    <lineage>
        <taxon>Viruses</taxon>
        <taxon>environmental samples</taxon>
    </lineage>
</organism>
<evidence type="ECO:0000256" key="2">
    <source>
        <dbReference type="ARBA" id="ARBA00022679"/>
    </source>
</evidence>
<gene>
    <name evidence="4" type="ORF">JDFR1000234_11</name>
</gene>
<name>A0A1S5Y2Z8_9VIRU</name>
<dbReference type="Gene3D" id="3.40.50.150">
    <property type="entry name" value="Vaccinia Virus protein VP39"/>
    <property type="match status" value="2"/>
</dbReference>
<dbReference type="GO" id="GO:0032259">
    <property type="term" value="P:methylation"/>
    <property type="evidence" value="ECO:0007669"/>
    <property type="project" value="UniProtKB-KW"/>
</dbReference>
<evidence type="ECO:0000256" key="1">
    <source>
        <dbReference type="ARBA" id="ARBA00022603"/>
    </source>
</evidence>
<accession>A0A1S5Y2Z8</accession>
<dbReference type="GO" id="GO:0009007">
    <property type="term" value="F:site-specific DNA-methyltransferase (adenine-specific) activity"/>
    <property type="evidence" value="ECO:0007669"/>
    <property type="project" value="UniProtKB-EC"/>
</dbReference>
<dbReference type="GO" id="GO:0009307">
    <property type="term" value="P:DNA restriction-modification system"/>
    <property type="evidence" value="ECO:0007669"/>
    <property type="project" value="InterPro"/>
</dbReference>
<dbReference type="PANTHER" id="PTHR30481">
    <property type="entry name" value="DNA ADENINE METHYLASE"/>
    <property type="match status" value="1"/>
</dbReference>
<proteinExistence type="predicted"/>